<protein>
    <submittedName>
        <fullName evidence="1">Uncharacterized protein</fullName>
    </submittedName>
</protein>
<sequence length="261" mass="28631">MVYNGHIVPEAAARAIYENSWSSVEVFLDPASNALLAASPEANPLNVLSGPRETFYRWALHEVNPVATVPLFNPMLPFVGHFIDRVATIIIPSSSYQDVPHAPSWMRMLLTQPPVAQITIIDYSNSGEESRWNLGVNGVTLGDLVQHAKSMLPGLTSFRIKFDTLAPMLGNYWRVVPAERVCASTLPGFMRAYRWNDPGESPIGWDAREDCIDHLGGPLDGADDPRRTSDEQGAIYYRRFAGGRAGIGTIGGKPIFGAPRP</sequence>
<proteinExistence type="predicted"/>
<dbReference type="AlphaFoldDB" id="A0AAN7W2R2"/>
<evidence type="ECO:0000313" key="1">
    <source>
        <dbReference type="EMBL" id="KAK5692893.1"/>
    </source>
</evidence>
<gene>
    <name evidence="1" type="ORF">LTR97_010369</name>
</gene>
<accession>A0AAN7W2R2</accession>
<comment type="caution">
    <text evidence="1">The sequence shown here is derived from an EMBL/GenBank/DDBJ whole genome shotgun (WGS) entry which is preliminary data.</text>
</comment>
<evidence type="ECO:0000313" key="2">
    <source>
        <dbReference type="Proteomes" id="UP001310594"/>
    </source>
</evidence>
<dbReference type="EMBL" id="JAVRQU010000018">
    <property type="protein sequence ID" value="KAK5692893.1"/>
    <property type="molecule type" value="Genomic_DNA"/>
</dbReference>
<organism evidence="1 2">
    <name type="scientific">Elasticomyces elasticus</name>
    <dbReference type="NCBI Taxonomy" id="574655"/>
    <lineage>
        <taxon>Eukaryota</taxon>
        <taxon>Fungi</taxon>
        <taxon>Dikarya</taxon>
        <taxon>Ascomycota</taxon>
        <taxon>Pezizomycotina</taxon>
        <taxon>Dothideomycetes</taxon>
        <taxon>Dothideomycetidae</taxon>
        <taxon>Mycosphaerellales</taxon>
        <taxon>Teratosphaeriaceae</taxon>
        <taxon>Elasticomyces</taxon>
    </lineage>
</organism>
<name>A0AAN7W2R2_9PEZI</name>
<dbReference type="Proteomes" id="UP001310594">
    <property type="component" value="Unassembled WGS sequence"/>
</dbReference>
<reference evidence="1" key="1">
    <citation type="submission" date="2023-08" db="EMBL/GenBank/DDBJ databases">
        <title>Black Yeasts Isolated from many extreme environments.</title>
        <authorList>
            <person name="Coleine C."/>
            <person name="Stajich J.E."/>
            <person name="Selbmann L."/>
        </authorList>
    </citation>
    <scope>NUCLEOTIDE SEQUENCE</scope>
    <source>
        <strain evidence="1">CCFEE 5810</strain>
    </source>
</reference>